<protein>
    <submittedName>
        <fullName evidence="2">Uncharacterized protein</fullName>
    </submittedName>
</protein>
<name>A0AAF0TEY1_SOLVR</name>
<feature type="region of interest" description="Disordered" evidence="1">
    <location>
        <begin position="24"/>
        <end position="45"/>
    </location>
</feature>
<organism evidence="2 3">
    <name type="scientific">Solanum verrucosum</name>
    <dbReference type="NCBI Taxonomy" id="315347"/>
    <lineage>
        <taxon>Eukaryota</taxon>
        <taxon>Viridiplantae</taxon>
        <taxon>Streptophyta</taxon>
        <taxon>Embryophyta</taxon>
        <taxon>Tracheophyta</taxon>
        <taxon>Spermatophyta</taxon>
        <taxon>Magnoliopsida</taxon>
        <taxon>eudicotyledons</taxon>
        <taxon>Gunneridae</taxon>
        <taxon>Pentapetalae</taxon>
        <taxon>asterids</taxon>
        <taxon>lamiids</taxon>
        <taxon>Solanales</taxon>
        <taxon>Solanaceae</taxon>
        <taxon>Solanoideae</taxon>
        <taxon>Solaneae</taxon>
        <taxon>Solanum</taxon>
    </lineage>
</organism>
<dbReference type="EMBL" id="CP133613">
    <property type="protein sequence ID" value="WMV13913.1"/>
    <property type="molecule type" value="Genomic_DNA"/>
</dbReference>
<keyword evidence="3" id="KW-1185">Reference proteome</keyword>
<evidence type="ECO:0000256" key="1">
    <source>
        <dbReference type="SAM" id="MobiDB-lite"/>
    </source>
</evidence>
<dbReference type="Proteomes" id="UP001234989">
    <property type="component" value="Chromosome 2"/>
</dbReference>
<sequence length="215" mass="24090">MVNTRFNGSKLVAPVNAPAEESIARGHDRVENAPRKENPHAHHEEIKENVEVEDEENVGEEEEDWLVLECFLLFKQLKQPKVGGTVGTDAFFCPLLGPVMTGNEHEMLTKFLKLKPYVLHGSESKDAYEFILDCYERLSSGGELMWNADLQLYPHSLVNGNAGRGTAQQGREIARQNDMAQCYAFPGKSEAETPGTMIIFTILVCDRMANMLFDS</sequence>
<dbReference type="AlphaFoldDB" id="A0AAF0TEY1"/>
<evidence type="ECO:0000313" key="3">
    <source>
        <dbReference type="Proteomes" id="UP001234989"/>
    </source>
</evidence>
<gene>
    <name evidence="2" type="ORF">MTR67_007298</name>
</gene>
<evidence type="ECO:0000313" key="2">
    <source>
        <dbReference type="EMBL" id="WMV13913.1"/>
    </source>
</evidence>
<proteinExistence type="predicted"/>
<accession>A0AAF0TEY1</accession>
<feature type="non-terminal residue" evidence="2">
    <location>
        <position position="215"/>
    </location>
</feature>
<reference evidence="2" key="1">
    <citation type="submission" date="2023-08" db="EMBL/GenBank/DDBJ databases">
        <title>A de novo genome assembly of Solanum verrucosum Schlechtendal, a Mexican diploid species geographically isolated from the other diploid A-genome species in potato relatives.</title>
        <authorList>
            <person name="Hosaka K."/>
        </authorList>
    </citation>
    <scope>NUCLEOTIDE SEQUENCE</scope>
    <source>
        <tissue evidence="2">Young leaves</tissue>
    </source>
</reference>